<dbReference type="OrthoDB" id="5242400at2"/>
<gene>
    <name evidence="3" type="ORF">BH720_24020</name>
</gene>
<accession>A0A1E5QD29</accession>
<dbReference type="GO" id="GO:0046872">
    <property type="term" value="F:metal ion binding"/>
    <property type="evidence" value="ECO:0007669"/>
    <property type="project" value="UniProtKB-KW"/>
</dbReference>
<evidence type="ECO:0000259" key="2">
    <source>
        <dbReference type="PROSITE" id="PS51819"/>
    </source>
</evidence>
<dbReference type="Pfam" id="PF00903">
    <property type="entry name" value="Glyoxalase"/>
    <property type="match status" value="1"/>
</dbReference>
<dbReference type="Gene3D" id="3.10.180.10">
    <property type="entry name" value="2,3-Dihydroxybiphenyl 1,2-Dioxygenase, domain 1"/>
    <property type="match status" value="1"/>
</dbReference>
<dbReference type="InterPro" id="IPR037523">
    <property type="entry name" value="VOC_core"/>
</dbReference>
<dbReference type="PANTHER" id="PTHR36113">
    <property type="entry name" value="LYASE, PUTATIVE-RELATED-RELATED"/>
    <property type="match status" value="1"/>
</dbReference>
<dbReference type="STRING" id="1781255.BH720_24020"/>
<dbReference type="GO" id="GO:0004462">
    <property type="term" value="F:lactoylglutathione lyase activity"/>
    <property type="evidence" value="ECO:0007669"/>
    <property type="project" value="InterPro"/>
</dbReference>
<dbReference type="PROSITE" id="PS00934">
    <property type="entry name" value="GLYOXALASE_I_1"/>
    <property type="match status" value="1"/>
</dbReference>
<feature type="domain" description="VOC" evidence="2">
    <location>
        <begin position="18"/>
        <end position="150"/>
    </location>
</feature>
<name>A0A1E5QD29_9CYAN</name>
<dbReference type="InterPro" id="IPR029068">
    <property type="entry name" value="Glyas_Bleomycin-R_OHBP_Dase"/>
</dbReference>
<keyword evidence="1" id="KW-0479">Metal-binding</keyword>
<dbReference type="CDD" id="cd06587">
    <property type="entry name" value="VOC"/>
    <property type="match status" value="1"/>
</dbReference>
<comment type="caution">
    <text evidence="3">The sequence shown here is derived from an EMBL/GenBank/DDBJ whole genome shotgun (WGS) entry which is preliminary data.</text>
</comment>
<reference evidence="3" key="1">
    <citation type="submission" date="2016-09" db="EMBL/GenBank/DDBJ databases">
        <title>Draft genome of thermotolerant cyanobacterium Desertifilum sp. strain IPPAS B-1220.</title>
        <authorList>
            <person name="Sinetova M.A."/>
            <person name="Bolakhan K."/>
            <person name="Zayadan B.K."/>
            <person name="Mironov K.S."/>
            <person name="Ustinova V."/>
            <person name="Kupriyanova E.V."/>
            <person name="Sidorov R.A."/>
            <person name="Skrypnik A.N."/>
            <person name="Gogoleva N.E."/>
            <person name="Gogolev Y.V."/>
            <person name="Los D.A."/>
        </authorList>
    </citation>
    <scope>NUCLEOTIDE SEQUENCE [LARGE SCALE GENOMIC DNA]</scope>
    <source>
        <strain evidence="3">IPPAS B-1220</strain>
    </source>
</reference>
<dbReference type="EMBL" id="MJGC01000121">
    <property type="protein sequence ID" value="OEJ72572.1"/>
    <property type="molecule type" value="Genomic_DNA"/>
</dbReference>
<dbReference type="SUPFAM" id="SSF54593">
    <property type="entry name" value="Glyoxalase/Bleomycin resistance protein/Dihydroxybiphenyl dioxygenase"/>
    <property type="match status" value="1"/>
</dbReference>
<dbReference type="InterPro" id="IPR051332">
    <property type="entry name" value="Fosfomycin_Res_Enzymes"/>
</dbReference>
<evidence type="ECO:0000313" key="3">
    <source>
        <dbReference type="EMBL" id="OEJ72572.1"/>
    </source>
</evidence>
<dbReference type="AlphaFoldDB" id="A0A1E5QD29"/>
<organism evidence="3">
    <name type="scientific">Desertifilum tharense IPPAS B-1220</name>
    <dbReference type="NCBI Taxonomy" id="1781255"/>
    <lineage>
        <taxon>Bacteria</taxon>
        <taxon>Bacillati</taxon>
        <taxon>Cyanobacteriota</taxon>
        <taxon>Cyanophyceae</taxon>
        <taxon>Desertifilales</taxon>
        <taxon>Desertifilaceae</taxon>
        <taxon>Desertifilum</taxon>
    </lineage>
</organism>
<sequence length="151" mass="16886">MLSDLTQTPVLQRGDLRKVHHIALHVRDMDASRHFYGQILGLHELTGAEVPKTLVKLVEAGEVANFVTPEGTVLDLFWKPNLTPPHPDPQQEFTRAGHLAFDIDPEGFDRAVEVLRSHSVPIDSGPVTRPTGRGIYFYDPDGFLLEIRCDP</sequence>
<proteinExistence type="predicted"/>
<evidence type="ECO:0000256" key="1">
    <source>
        <dbReference type="ARBA" id="ARBA00022723"/>
    </source>
</evidence>
<dbReference type="PROSITE" id="PS51819">
    <property type="entry name" value="VOC"/>
    <property type="match status" value="1"/>
</dbReference>
<protein>
    <submittedName>
        <fullName evidence="3">Glyoxalase</fullName>
    </submittedName>
</protein>
<dbReference type="PANTHER" id="PTHR36113:SF3">
    <property type="entry name" value="SLL5075 PROTEIN"/>
    <property type="match status" value="1"/>
</dbReference>
<dbReference type="RefSeq" id="WP_069969765.1">
    <property type="nucleotide sequence ID" value="NZ_CM124774.1"/>
</dbReference>
<dbReference type="InterPro" id="IPR004360">
    <property type="entry name" value="Glyas_Fos-R_dOase_dom"/>
</dbReference>
<dbReference type="InterPro" id="IPR018146">
    <property type="entry name" value="Glyoxalase_1_CS"/>
</dbReference>